<dbReference type="Gene3D" id="6.10.140.850">
    <property type="match status" value="1"/>
</dbReference>
<name>A0A2M9BEL7_9ACTN</name>
<sequence>MATLGELERVVMDRLWDAETPMTGRSVLESLRDRDLAYTTVTTILDRLVGKGFAGRDRVGRSYQYHASVGRDELTAQMLRSVLDSAGDDATGALVHFAEQATDDEAEALRRALERIEARHR</sequence>
<keyword evidence="2" id="KW-0805">Transcription regulation</keyword>
<dbReference type="GO" id="GO:0003677">
    <property type="term" value="F:DNA binding"/>
    <property type="evidence" value="ECO:0007669"/>
    <property type="project" value="UniProtKB-KW"/>
</dbReference>
<protein>
    <submittedName>
        <fullName evidence="5">Putative transcriptional regulator</fullName>
    </submittedName>
</protein>
<dbReference type="Gene3D" id="1.10.10.10">
    <property type="entry name" value="Winged helix-like DNA-binding domain superfamily/Winged helix DNA-binding domain"/>
    <property type="match status" value="1"/>
</dbReference>
<evidence type="ECO:0000256" key="2">
    <source>
        <dbReference type="ARBA" id="ARBA00023015"/>
    </source>
</evidence>
<proteinExistence type="inferred from homology"/>
<dbReference type="InterPro" id="IPR005650">
    <property type="entry name" value="BlaI_family"/>
</dbReference>
<dbReference type="SUPFAM" id="SSF46785">
    <property type="entry name" value="Winged helix' DNA-binding domain"/>
    <property type="match status" value="1"/>
</dbReference>
<dbReference type="AlphaFoldDB" id="A0A2M9BEL7"/>
<keyword evidence="6" id="KW-1185">Reference proteome</keyword>
<evidence type="ECO:0000256" key="4">
    <source>
        <dbReference type="ARBA" id="ARBA00023163"/>
    </source>
</evidence>
<reference evidence="5 6" key="1">
    <citation type="submission" date="2017-11" db="EMBL/GenBank/DDBJ databases">
        <title>Genomic Encyclopedia of Archaeal and Bacterial Type Strains, Phase II (KMG-II): From Individual Species to Whole Genera.</title>
        <authorList>
            <person name="Goeker M."/>
        </authorList>
    </citation>
    <scope>NUCLEOTIDE SEQUENCE [LARGE SCALE GENOMIC DNA]</scope>
    <source>
        <strain evidence="5 6">DSM 27763</strain>
    </source>
</reference>
<dbReference type="Pfam" id="PF03965">
    <property type="entry name" value="Penicillinase_R"/>
    <property type="match status" value="1"/>
</dbReference>
<comment type="similarity">
    <text evidence="1">Belongs to the BlaI transcriptional regulatory family.</text>
</comment>
<gene>
    <name evidence="5" type="ORF">CLV56_0602</name>
</gene>
<dbReference type="RefSeq" id="WP_100414368.1">
    <property type="nucleotide sequence ID" value="NZ_PGEZ01000001.1"/>
</dbReference>
<dbReference type="EMBL" id="PGEZ01000001">
    <property type="protein sequence ID" value="PJJ56396.1"/>
    <property type="molecule type" value="Genomic_DNA"/>
</dbReference>
<comment type="caution">
    <text evidence="5">The sequence shown here is derived from an EMBL/GenBank/DDBJ whole genome shotgun (WGS) entry which is preliminary data.</text>
</comment>
<dbReference type="InterPro" id="IPR036388">
    <property type="entry name" value="WH-like_DNA-bd_sf"/>
</dbReference>
<keyword evidence="3" id="KW-0238">DNA-binding</keyword>
<dbReference type="GO" id="GO:0045892">
    <property type="term" value="P:negative regulation of DNA-templated transcription"/>
    <property type="evidence" value="ECO:0007669"/>
    <property type="project" value="InterPro"/>
</dbReference>
<keyword evidence="4" id="KW-0804">Transcription</keyword>
<dbReference type="Proteomes" id="UP000230842">
    <property type="component" value="Unassembled WGS sequence"/>
</dbReference>
<organism evidence="5 6">
    <name type="scientific">Mumia flava</name>
    <dbReference type="NCBI Taxonomy" id="1348852"/>
    <lineage>
        <taxon>Bacteria</taxon>
        <taxon>Bacillati</taxon>
        <taxon>Actinomycetota</taxon>
        <taxon>Actinomycetes</taxon>
        <taxon>Propionibacteriales</taxon>
        <taxon>Nocardioidaceae</taxon>
        <taxon>Mumia</taxon>
    </lineage>
</organism>
<evidence type="ECO:0000313" key="5">
    <source>
        <dbReference type="EMBL" id="PJJ56396.1"/>
    </source>
</evidence>
<dbReference type="OrthoDB" id="9813987at2"/>
<dbReference type="InterPro" id="IPR036390">
    <property type="entry name" value="WH_DNA-bd_sf"/>
</dbReference>
<evidence type="ECO:0000256" key="1">
    <source>
        <dbReference type="ARBA" id="ARBA00011046"/>
    </source>
</evidence>
<accession>A0A2M9BEL7</accession>
<evidence type="ECO:0000313" key="6">
    <source>
        <dbReference type="Proteomes" id="UP000230842"/>
    </source>
</evidence>
<evidence type="ECO:0000256" key="3">
    <source>
        <dbReference type="ARBA" id="ARBA00023125"/>
    </source>
</evidence>